<name>A0A1R3VJD9_9HYPH</name>
<accession>A0A1R3VJD9</accession>
<dbReference type="Proteomes" id="UP000188388">
    <property type="component" value="Unassembled WGS sequence"/>
</dbReference>
<gene>
    <name evidence="1" type="ORF">BQ8794_50643</name>
</gene>
<dbReference type="RefSeq" id="WP_077381563.1">
    <property type="nucleotide sequence ID" value="NZ_FTPD01000045.1"/>
</dbReference>
<dbReference type="STRING" id="1631249.BQ8794_50643"/>
<dbReference type="SUPFAM" id="SSF48452">
    <property type="entry name" value="TPR-like"/>
    <property type="match status" value="1"/>
</dbReference>
<reference evidence="2" key="1">
    <citation type="submission" date="2017-01" db="EMBL/GenBank/DDBJ databases">
        <authorList>
            <person name="Brunel B."/>
        </authorList>
    </citation>
    <scope>NUCLEOTIDE SEQUENCE [LARGE SCALE GENOMIC DNA]</scope>
</reference>
<evidence type="ECO:0000313" key="1">
    <source>
        <dbReference type="EMBL" id="SIT58541.1"/>
    </source>
</evidence>
<dbReference type="Gene3D" id="1.10.10.10">
    <property type="entry name" value="Winged helix-like DNA-binding domain superfamily/Winged helix DNA-binding domain"/>
    <property type="match status" value="1"/>
</dbReference>
<evidence type="ECO:0000313" key="2">
    <source>
        <dbReference type="Proteomes" id="UP000188388"/>
    </source>
</evidence>
<dbReference type="AlphaFoldDB" id="A0A1R3VJD9"/>
<protein>
    <recommendedName>
        <fullName evidence="3">Helix-turn-helix domain-containing protein</fullName>
    </recommendedName>
</protein>
<keyword evidence="2" id="KW-1185">Reference proteome</keyword>
<dbReference type="InterPro" id="IPR036388">
    <property type="entry name" value="WH-like_DNA-bd_sf"/>
</dbReference>
<organism evidence="1 2">
    <name type="scientific">Mesorhizobium prunaredense</name>
    <dbReference type="NCBI Taxonomy" id="1631249"/>
    <lineage>
        <taxon>Bacteria</taxon>
        <taxon>Pseudomonadati</taxon>
        <taxon>Pseudomonadota</taxon>
        <taxon>Alphaproteobacteria</taxon>
        <taxon>Hyphomicrobiales</taxon>
        <taxon>Phyllobacteriaceae</taxon>
        <taxon>Mesorhizobium</taxon>
    </lineage>
</organism>
<dbReference type="SUPFAM" id="SSF46785">
    <property type="entry name" value="Winged helix' DNA-binding domain"/>
    <property type="match status" value="1"/>
</dbReference>
<dbReference type="EMBL" id="FTPD01000045">
    <property type="protein sequence ID" value="SIT58541.1"/>
    <property type="molecule type" value="Genomic_DNA"/>
</dbReference>
<proteinExistence type="predicted"/>
<dbReference type="InterPro" id="IPR036390">
    <property type="entry name" value="WH_DNA-bd_sf"/>
</dbReference>
<dbReference type="InterPro" id="IPR011990">
    <property type="entry name" value="TPR-like_helical_dom_sf"/>
</dbReference>
<sequence length="406" mass="42869">MDSLITAAARALATGDPLGALKRVALREDAPALALRGIAMAQLGDLVRAKALLKSAARAFGPREAVARARCVVAEAEIALVSRDLGWPAKALDAARATLEKHGDHVNAAHARNLEARRLLLIGRLDEAESRLAGFDPTTLPPASRAAHELVIAGIAIRRLRTKAARAALGRAEHAARQADIPALTAEVEGASLVMNTPAARLIARGVERPLLLEEVEALLASGALVVDACRNVVRDAGTIVSLATRPVLFALARTLGEAWPADVPRSTLVARAFGGKHADESHRARLRVEVGRLRVELRSLADVSATKRGFALKPRRPRDVVVLAPPADEPHAAVLAFLADGESWSSSALAIALGASSRTVQRSLEQLAAAGKVQSFGRGRARRWMTPPVPGFPTILLLPGSLSSY</sequence>
<evidence type="ECO:0008006" key="3">
    <source>
        <dbReference type="Google" id="ProtNLM"/>
    </source>
</evidence>